<proteinExistence type="predicted"/>
<dbReference type="WormBase" id="SRAE_1000229500">
    <property type="protein sequence ID" value="SRP10310"/>
    <property type="gene ID" value="WBGene00258909"/>
</dbReference>
<organism evidence="1">
    <name type="scientific">Strongyloides ratti</name>
    <name type="common">Parasitic roundworm</name>
    <dbReference type="NCBI Taxonomy" id="34506"/>
    <lineage>
        <taxon>Eukaryota</taxon>
        <taxon>Metazoa</taxon>
        <taxon>Ecdysozoa</taxon>
        <taxon>Nematoda</taxon>
        <taxon>Chromadorea</taxon>
        <taxon>Rhabditida</taxon>
        <taxon>Tylenchina</taxon>
        <taxon>Panagrolaimomorpha</taxon>
        <taxon>Strongyloidoidea</taxon>
        <taxon>Strongyloididae</taxon>
        <taxon>Strongyloides</taxon>
    </lineage>
</organism>
<gene>
    <name evidence="1 3 4" type="ORF">SRAE_1000229500</name>
</gene>
<dbReference type="AlphaFoldDB" id="A0A090MWP4"/>
<dbReference type="CTD" id="36376404"/>
<reference evidence="1 2" key="1">
    <citation type="submission" date="2014-09" db="EMBL/GenBank/DDBJ databases">
        <authorList>
            <person name="Martin A.A."/>
        </authorList>
    </citation>
    <scope>NUCLEOTIDE SEQUENCE</scope>
    <source>
        <strain evidence="2">ED321</strain>
        <strain evidence="1">ED321 Heterogonic</strain>
    </source>
</reference>
<evidence type="ECO:0000313" key="4">
    <source>
        <dbReference type="WormBase" id="SRAE_1000229500"/>
    </source>
</evidence>
<dbReference type="EMBL" id="LN609528">
    <property type="protein sequence ID" value="CEF64039.1"/>
    <property type="molecule type" value="Genomic_DNA"/>
</dbReference>
<dbReference type="RefSeq" id="XP_024503240.1">
    <property type="nucleotide sequence ID" value="XM_024649354.1"/>
</dbReference>
<dbReference type="WBParaSite" id="SRAE_1000229500.1">
    <property type="protein sequence ID" value="SRAE_1000229500.1"/>
    <property type="gene ID" value="WBGene00258909"/>
</dbReference>
<name>A0A090MWP4_STRRB</name>
<protein>
    <submittedName>
        <fullName evidence="1 3">Uncharacterized protein</fullName>
    </submittedName>
</protein>
<dbReference type="GeneID" id="36376404"/>
<reference evidence="3" key="2">
    <citation type="submission" date="2020-12" db="UniProtKB">
        <authorList>
            <consortium name="WormBaseParasite"/>
        </authorList>
    </citation>
    <scope>IDENTIFICATION</scope>
</reference>
<evidence type="ECO:0000313" key="1">
    <source>
        <dbReference type="EMBL" id="CEF64039.1"/>
    </source>
</evidence>
<keyword evidence="2" id="KW-1185">Reference proteome</keyword>
<evidence type="ECO:0000313" key="3">
    <source>
        <dbReference type="WBParaSite" id="SRAE_1000229500.1"/>
    </source>
</evidence>
<dbReference type="Proteomes" id="UP000035682">
    <property type="component" value="Unplaced"/>
</dbReference>
<sequence>MAMTWKHEENKTDSSGYPRSTCCFTNEFTLNIQNLAGCNFWKASEENTTGSLCALVKTCHFVINGDSYLFSLENHEDIGSEMNQILASSGSFSKMKVELCLPNCFGNQICKMISKIKNDRITTIVFCFDEFTNITDFIGIPRNIFSGFENIREIIFEIYNKSQLSFVKVIAICVAKIKNIRISIYFDTSIGGKLYNTLKYILKKKIMLSLYEKSYHSQNHLLQVLSLLDYRFLPFITGLSIHISSKVLLKKYSNLLNIKDWEEVLCSQNSNGLGKDFLFITKLRNLETLSLYNVSSFHKEIILHR</sequence>
<evidence type="ECO:0000313" key="2">
    <source>
        <dbReference type="Proteomes" id="UP000035682"/>
    </source>
</evidence>
<accession>A0A090MWP4</accession>